<proteinExistence type="inferred from homology"/>
<evidence type="ECO:0000256" key="2">
    <source>
        <dbReference type="ARBA" id="ARBA00022694"/>
    </source>
</evidence>
<keyword evidence="1 5" id="KW-0963">Cytoplasm</keyword>
<feature type="binding site" evidence="5">
    <location>
        <position position="355"/>
    </location>
    <ligand>
        <name>Zn(2+)</name>
        <dbReference type="ChEBI" id="CHEBI:29105"/>
    </ligand>
</feature>
<dbReference type="InterPro" id="IPR036511">
    <property type="entry name" value="TGT-like_sf"/>
</dbReference>
<keyword evidence="4 5" id="KW-0862">Zinc</keyword>
<keyword evidence="7" id="KW-0808">Transferase</keyword>
<comment type="subunit">
    <text evidence="5">Heterodimer of a catalytic subunit and an accessory subunit.</text>
</comment>
<comment type="subcellular location">
    <subcellularLocation>
        <location evidence="5">Cytoplasm</location>
    </subcellularLocation>
</comment>
<protein>
    <recommendedName>
        <fullName evidence="5">Queuine tRNA-ribosyltransferase accessory subunit 2</fullName>
    </recommendedName>
    <alternativeName>
        <fullName evidence="5">Queuine tRNA-ribosyltransferase domain-containing protein 1</fullName>
    </alternativeName>
</protein>
<keyword evidence="2 5" id="KW-0819">tRNA processing</keyword>
<feature type="binding site" evidence="5">
    <location>
        <position position="381"/>
    </location>
    <ligand>
        <name>Zn(2+)</name>
        <dbReference type="ChEBI" id="CHEBI:29105"/>
    </ligand>
</feature>
<evidence type="ECO:0000256" key="3">
    <source>
        <dbReference type="ARBA" id="ARBA00022723"/>
    </source>
</evidence>
<comment type="cofactor">
    <cofactor evidence="5">
        <name>Zn(2+)</name>
        <dbReference type="ChEBI" id="CHEBI:29105"/>
    </cofactor>
    <text evidence="5">Binds 1 zinc ion per subunit.</text>
</comment>
<dbReference type="GO" id="GO:0046872">
    <property type="term" value="F:metal ion binding"/>
    <property type="evidence" value="ECO:0007669"/>
    <property type="project" value="UniProtKB-KW"/>
</dbReference>
<dbReference type="GO" id="GO:0005737">
    <property type="term" value="C:cytoplasm"/>
    <property type="evidence" value="ECO:0007669"/>
    <property type="project" value="UniProtKB-SubCell"/>
</dbReference>
<reference evidence="7" key="1">
    <citation type="submission" date="2017-10" db="EMBL/GenBank/DDBJ databases">
        <title>Transcriptome Assembly of Sugarcane Aphid Adults.</title>
        <authorList>
            <person name="Scully E.D."/>
            <person name="Palmer N.A."/>
            <person name="Geib S.M."/>
            <person name="Sarath G."/>
            <person name="Sattler S.E."/>
        </authorList>
    </citation>
    <scope>NUCLEOTIDE SEQUENCE</scope>
    <source>
        <tissue evidence="7">Whole body</tissue>
    </source>
</reference>
<dbReference type="NCBIfam" id="TIGR00449">
    <property type="entry name" value="tgt_general"/>
    <property type="match status" value="1"/>
</dbReference>
<dbReference type="Pfam" id="PF01702">
    <property type="entry name" value="TGT"/>
    <property type="match status" value="1"/>
</dbReference>
<dbReference type="PANTHER" id="PTHR46064">
    <property type="entry name" value="QUEUINE TRNA-RIBOSYLTRANSFERASE ACCESSORY SUBUNIT 2"/>
    <property type="match status" value="1"/>
</dbReference>
<feature type="binding site" evidence="5">
    <location>
        <position position="350"/>
    </location>
    <ligand>
        <name>Zn(2+)</name>
        <dbReference type="ChEBI" id="CHEBI:29105"/>
    </ligand>
</feature>
<evidence type="ECO:0000313" key="7">
    <source>
        <dbReference type="EMBL" id="MBW12858.1"/>
    </source>
</evidence>
<evidence type="ECO:0000256" key="5">
    <source>
        <dbReference type="HAMAP-Rule" id="MF_03043"/>
    </source>
</evidence>
<dbReference type="GO" id="GO:0008479">
    <property type="term" value="F:tRNA-guanosine(34) queuine transglycosylase activity"/>
    <property type="evidence" value="ECO:0007669"/>
    <property type="project" value="UniProtKB-UniRule"/>
</dbReference>
<dbReference type="Gene3D" id="3.20.20.105">
    <property type="entry name" value="Queuine tRNA-ribosyltransferase-like"/>
    <property type="match status" value="1"/>
</dbReference>
<dbReference type="AlphaFoldDB" id="A0A2H8THW8"/>
<dbReference type="EMBL" id="GFXV01001053">
    <property type="protein sequence ID" value="MBW12858.1"/>
    <property type="molecule type" value="Transcribed_RNA"/>
</dbReference>
<comment type="function">
    <text evidence="5">Non-catalytic subunit of the queuine tRNA-ribosyltransferase (TGT) that catalyzes the base-exchange of a guanine (G) residue with queuine (Q) at position 34 (anticodon wobble position) in tRNAs with GU(N) anticodons (tRNA-Asp, -Asn, -His and -Tyr), resulting in the hypermodified nucleoside queuosine (7-(((4,5-cis-dihydroxy-2-cyclopenten-1-yl)amino)methyl)-7-deazaguanosine).</text>
</comment>
<dbReference type="InterPro" id="IPR050852">
    <property type="entry name" value="Queuine_tRNA-ribosyltrfase"/>
</dbReference>
<keyword evidence="3 5" id="KW-0479">Metal-binding</keyword>
<feature type="binding site" evidence="5">
    <location>
        <position position="352"/>
    </location>
    <ligand>
        <name>Zn(2+)</name>
        <dbReference type="ChEBI" id="CHEBI:29105"/>
    </ligand>
</feature>
<dbReference type="OrthoDB" id="27601at2759"/>
<feature type="domain" description="tRNA-guanine(15) transglycosylase-like" evidence="6">
    <location>
        <begin position="22"/>
        <end position="397"/>
    </location>
</feature>
<dbReference type="SUPFAM" id="SSF51713">
    <property type="entry name" value="tRNA-guanine transglycosylase"/>
    <property type="match status" value="1"/>
</dbReference>
<dbReference type="PANTHER" id="PTHR46064:SF1">
    <property type="entry name" value="QUEUINE TRNA-RIBOSYLTRANSFERASE ACCESSORY SUBUNIT 2"/>
    <property type="match status" value="1"/>
</dbReference>
<evidence type="ECO:0000259" key="6">
    <source>
        <dbReference type="Pfam" id="PF01702"/>
    </source>
</evidence>
<name>A0A2H8THW8_9HEMI</name>
<dbReference type="GO" id="GO:0006400">
    <property type="term" value="P:tRNA modification"/>
    <property type="evidence" value="ECO:0007669"/>
    <property type="project" value="InterPro"/>
</dbReference>
<comment type="similarity">
    <text evidence="5">Belongs to the queuine tRNA-ribosyltransferase family. QTRT2 subfamily.</text>
</comment>
<sequence length="400" mass="45738">MEQAGFSVVTDRHNDIPPANGPRLGTLKHSNSQIVTPAFMFYTKRGSVPYISREVFEKIVPDDQVLFNFPLPTCLSFHQPLKEFKRGLNAFVGLEKYLSCCSITDCVVDNPQGYNKKESVAIKTKSGNQLINYEKYMDIMEVFKPTMYVTLSISDINLDSSLSAIEKSVNVSNRLFKSCLEQHHQSEILKQSCVIAPIQGGYNVQERIRSATFLSEYHDDVLGFLFDGFFTDGSIVEEIPSDLILPIVNKTMECLPYDKMKIIFGAWTPSLIIDFINSGVDMFDSSFPYITTERNSALIFDYSLKYKNDSIIMDILHCKTDENVNNSNDYEICLTDTCHFEKFVPIKDSCTCLTCKKHTRSYIHHLLVSNELLGSTLLTIHNLHYFNQFFKDIREILMKK</sequence>
<dbReference type="InterPro" id="IPR002616">
    <property type="entry name" value="tRNA_ribo_trans-like"/>
</dbReference>
<evidence type="ECO:0000256" key="4">
    <source>
        <dbReference type="ARBA" id="ARBA00022833"/>
    </source>
</evidence>
<dbReference type="InterPro" id="IPR028592">
    <property type="entry name" value="QTRTD1"/>
</dbReference>
<organism evidence="7">
    <name type="scientific">Melanaphis sacchari</name>
    <dbReference type="NCBI Taxonomy" id="742174"/>
    <lineage>
        <taxon>Eukaryota</taxon>
        <taxon>Metazoa</taxon>
        <taxon>Ecdysozoa</taxon>
        <taxon>Arthropoda</taxon>
        <taxon>Hexapoda</taxon>
        <taxon>Insecta</taxon>
        <taxon>Pterygota</taxon>
        <taxon>Neoptera</taxon>
        <taxon>Paraneoptera</taxon>
        <taxon>Hemiptera</taxon>
        <taxon>Sternorrhyncha</taxon>
        <taxon>Aphidomorpha</taxon>
        <taxon>Aphidoidea</taxon>
        <taxon>Aphididae</taxon>
        <taxon>Aphidini</taxon>
        <taxon>Melanaphis</taxon>
    </lineage>
</organism>
<evidence type="ECO:0000256" key="1">
    <source>
        <dbReference type="ARBA" id="ARBA00022490"/>
    </source>
</evidence>
<accession>A0A2H8THW8</accession>
<dbReference type="HAMAP" id="MF_03043">
    <property type="entry name" value="QTRT2"/>
    <property type="match status" value="1"/>
</dbReference>